<comment type="caution">
    <text evidence="2">The sequence shown here is derived from an EMBL/GenBank/DDBJ whole genome shotgun (WGS) entry which is preliminary data.</text>
</comment>
<accession>A0A3R7KJ60</accession>
<gene>
    <name evidence="2" type="ORF">TraAM80_10196</name>
</gene>
<evidence type="ECO:0000313" key="2">
    <source>
        <dbReference type="EMBL" id="RNE95517.1"/>
    </source>
</evidence>
<protein>
    <submittedName>
        <fullName evidence="2">Receptor-type adenylate cyclase</fullName>
    </submittedName>
</protein>
<dbReference type="Pfam" id="PF25495">
    <property type="entry name" value="Peripla_BP_A-cyclase_1"/>
    <property type="match status" value="1"/>
</dbReference>
<dbReference type="RefSeq" id="XP_029233295.1">
    <property type="nucleotide sequence ID" value="XM_029386835.1"/>
</dbReference>
<name>A0A3R7KJ60_TRYRA</name>
<sequence length="133" mass="14180">MLADGRTAGAYLLAPSAVQDVVFETWRAVVADGGAKFVPTLAFAAAVHGRCLHLRRAAALVCFSRCPWRGRGPLCRGVGALDLLLVDGGDSWALGGAVFGRPERGVIDFPPNSCRCRCVSTSLALRMPLWRLV</sequence>
<dbReference type="GeneID" id="40334129"/>
<dbReference type="Proteomes" id="UP000283634">
    <property type="component" value="Unassembled WGS sequence"/>
</dbReference>
<keyword evidence="3" id="KW-1185">Reference proteome</keyword>
<dbReference type="AlphaFoldDB" id="A0A3R7KJ60"/>
<feature type="domain" description="Receptor-type adenylate cyclase GRESAG 4.1/3 periplasmic binding protein-like" evidence="1">
    <location>
        <begin position="1"/>
        <end position="40"/>
    </location>
</feature>
<dbReference type="InterPro" id="IPR057399">
    <property type="entry name" value="GRESAG4.1/3_peripasmic_1"/>
</dbReference>
<evidence type="ECO:0000259" key="1">
    <source>
        <dbReference type="Pfam" id="PF25495"/>
    </source>
</evidence>
<dbReference type="EMBL" id="MKGL01000845">
    <property type="protein sequence ID" value="RNE95517.1"/>
    <property type="molecule type" value="Genomic_DNA"/>
</dbReference>
<proteinExistence type="predicted"/>
<evidence type="ECO:0000313" key="3">
    <source>
        <dbReference type="Proteomes" id="UP000283634"/>
    </source>
</evidence>
<organism evidence="2 3">
    <name type="scientific">Trypanosoma rangeli</name>
    <dbReference type="NCBI Taxonomy" id="5698"/>
    <lineage>
        <taxon>Eukaryota</taxon>
        <taxon>Discoba</taxon>
        <taxon>Euglenozoa</taxon>
        <taxon>Kinetoplastea</taxon>
        <taxon>Metakinetoplastina</taxon>
        <taxon>Trypanosomatida</taxon>
        <taxon>Trypanosomatidae</taxon>
        <taxon>Trypanosoma</taxon>
        <taxon>Herpetosoma</taxon>
    </lineage>
</organism>
<keyword evidence="2" id="KW-0675">Receptor</keyword>
<reference evidence="2 3" key="1">
    <citation type="journal article" date="2018" name="BMC Genomics">
        <title>Genomic comparison of Trypanosoma conorhini and Trypanosoma rangeli to Trypanosoma cruzi strains of high and low virulence.</title>
        <authorList>
            <person name="Bradwell K.R."/>
            <person name="Koparde V.N."/>
            <person name="Matveyev A.V."/>
            <person name="Serrano M.G."/>
            <person name="Alves J.M."/>
            <person name="Parikh H."/>
            <person name="Huang B."/>
            <person name="Lee V."/>
            <person name="Espinosa-Alvarez O."/>
            <person name="Ortiz P.A."/>
            <person name="Costa-Martins A.G."/>
            <person name="Teixeira M.M."/>
            <person name="Buck G.A."/>
        </authorList>
    </citation>
    <scope>NUCLEOTIDE SEQUENCE [LARGE SCALE GENOMIC DNA]</scope>
    <source>
        <strain evidence="2 3">AM80</strain>
    </source>
</reference>